<comment type="caution">
    <text evidence="1">The sequence shown here is derived from an EMBL/GenBank/DDBJ whole genome shotgun (WGS) entry which is preliminary data.</text>
</comment>
<reference evidence="1 2" key="1">
    <citation type="submission" date="2019-09" db="EMBL/GenBank/DDBJ databases">
        <title>Draft genome of the ectomycorrhizal ascomycete Sphaerosporella brunnea.</title>
        <authorList>
            <consortium name="DOE Joint Genome Institute"/>
            <person name="Benucci G.M."/>
            <person name="Marozzi G."/>
            <person name="Antonielli L."/>
            <person name="Sanchez S."/>
            <person name="Marco P."/>
            <person name="Wang X."/>
            <person name="Falini L.B."/>
            <person name="Barry K."/>
            <person name="Haridas S."/>
            <person name="Lipzen A."/>
            <person name="Labutti K."/>
            <person name="Grigoriev I.V."/>
            <person name="Murat C."/>
            <person name="Martin F."/>
            <person name="Albertini E."/>
            <person name="Donnini D."/>
            <person name="Bonito G."/>
        </authorList>
    </citation>
    <scope>NUCLEOTIDE SEQUENCE [LARGE SCALE GENOMIC DNA]</scope>
    <source>
        <strain evidence="1 2">Sb_GMNB300</strain>
    </source>
</reference>
<protein>
    <submittedName>
        <fullName evidence="1">Uncharacterized protein</fullName>
    </submittedName>
</protein>
<evidence type="ECO:0000313" key="1">
    <source>
        <dbReference type="EMBL" id="KAA8906889.1"/>
    </source>
</evidence>
<dbReference type="Proteomes" id="UP000326924">
    <property type="component" value="Unassembled WGS sequence"/>
</dbReference>
<name>A0A5J5EXH6_9PEZI</name>
<dbReference type="InParanoid" id="A0A5J5EXH6"/>
<organism evidence="1 2">
    <name type="scientific">Sphaerosporella brunnea</name>
    <dbReference type="NCBI Taxonomy" id="1250544"/>
    <lineage>
        <taxon>Eukaryota</taxon>
        <taxon>Fungi</taxon>
        <taxon>Dikarya</taxon>
        <taxon>Ascomycota</taxon>
        <taxon>Pezizomycotina</taxon>
        <taxon>Pezizomycetes</taxon>
        <taxon>Pezizales</taxon>
        <taxon>Pyronemataceae</taxon>
        <taxon>Sphaerosporella</taxon>
    </lineage>
</organism>
<dbReference type="AlphaFoldDB" id="A0A5J5EXH6"/>
<sequence>MQLDDGDGRSAELSPRVPPALETTACVMLKLNETSEHSHAVAYSGTDKSDTFFIELERIKAGLNTVTQAAIPTADCLMRDLPVNGDQAITDTDMMDVYVSDGINIDDIENSLAEYSRDDDEQNNTGATTTLHRRDTIQASLPSRPYIVSACRFFPLPKHLSLQDPTSSRIATSSYFPSSADAAATIRVNEVHVMREMARLDNEFHAAYQAGSNMPIWDQQTTPAVPTPSDVVLELCANNAALREQLECQNEAMDRMSEIYLAFGELTNAWVNAVARDAAIHFAGPVDARQ</sequence>
<evidence type="ECO:0000313" key="2">
    <source>
        <dbReference type="Proteomes" id="UP000326924"/>
    </source>
</evidence>
<keyword evidence="2" id="KW-1185">Reference proteome</keyword>
<dbReference type="EMBL" id="VXIS01000083">
    <property type="protein sequence ID" value="KAA8906889.1"/>
    <property type="molecule type" value="Genomic_DNA"/>
</dbReference>
<accession>A0A5J5EXH6</accession>
<proteinExistence type="predicted"/>
<gene>
    <name evidence="1" type="ORF">FN846DRAFT_889978</name>
</gene>